<comment type="caution">
    <text evidence="2">The sequence shown here is derived from an EMBL/GenBank/DDBJ whole genome shotgun (WGS) entry which is preliminary data.</text>
</comment>
<gene>
    <name evidence="2" type="ORF">CDV36_009706</name>
</gene>
<dbReference type="OrthoDB" id="5223508at2759"/>
<protein>
    <submittedName>
        <fullName evidence="2">Uncharacterized protein</fullName>
    </submittedName>
</protein>
<keyword evidence="3" id="KW-1185">Reference proteome</keyword>
<evidence type="ECO:0000313" key="3">
    <source>
        <dbReference type="Proteomes" id="UP000277212"/>
    </source>
</evidence>
<evidence type="ECO:0000313" key="2">
    <source>
        <dbReference type="EMBL" id="RMJ10662.1"/>
    </source>
</evidence>
<feature type="region of interest" description="Disordered" evidence="1">
    <location>
        <begin position="29"/>
        <end position="56"/>
    </location>
</feature>
<dbReference type="STRING" id="2010991.A0A3M2S010"/>
<sequence length="302" mass="34715">MSFHLTTSCPRAAARQLFVASRGFSTAAGLQNQVPPESPSYIRLPTPPQSDEKKLPRVRGHLPVPREVFPRMEGDRKVRADYIKQTVPKPTNPQPPKNETQEWKQKMASTRRENLELGLKELWVRRNRRDAVRNARVSQKFREHNAAAKAAEREDDRLTRSTVLESVLDTKTYPDPNRFERAEQGRRKVWAIEASKRGARRDALMELYINASNFIVTETELKAEIERIFDADFFKKQGTAYGRYGSSENVWDIHGKPTSIANMLETTTGASTKIMDVYESEYDRSVKRQKRIAEEFTGGKME</sequence>
<dbReference type="Pfam" id="PF26163">
    <property type="entry name" value="mS26"/>
    <property type="match status" value="1"/>
</dbReference>
<name>A0A3M2S010_9HYPO</name>
<dbReference type="Proteomes" id="UP000277212">
    <property type="component" value="Unassembled WGS sequence"/>
</dbReference>
<evidence type="ECO:0000256" key="1">
    <source>
        <dbReference type="SAM" id="MobiDB-lite"/>
    </source>
</evidence>
<dbReference type="CDD" id="cd23703">
    <property type="entry name" value="mS26_PET12"/>
    <property type="match status" value="1"/>
</dbReference>
<dbReference type="AlphaFoldDB" id="A0A3M2S010"/>
<proteinExistence type="predicted"/>
<reference evidence="2 3" key="1">
    <citation type="submission" date="2017-06" db="EMBL/GenBank/DDBJ databases">
        <title>Comparative genomic analysis of Ambrosia Fusariam Clade fungi.</title>
        <authorList>
            <person name="Stajich J.E."/>
            <person name="Carrillo J."/>
            <person name="Kijimoto T."/>
            <person name="Eskalen A."/>
            <person name="O'Donnell K."/>
            <person name="Kasson M."/>
        </authorList>
    </citation>
    <scope>NUCLEOTIDE SEQUENCE [LARGE SCALE GENOMIC DNA]</scope>
    <source>
        <strain evidence="2">UCR3666</strain>
    </source>
</reference>
<dbReference type="EMBL" id="NKUJ01000195">
    <property type="protein sequence ID" value="RMJ10662.1"/>
    <property type="molecule type" value="Genomic_DNA"/>
</dbReference>
<organism evidence="2 3">
    <name type="scientific">Fusarium kuroshium</name>
    <dbReference type="NCBI Taxonomy" id="2010991"/>
    <lineage>
        <taxon>Eukaryota</taxon>
        <taxon>Fungi</taxon>
        <taxon>Dikarya</taxon>
        <taxon>Ascomycota</taxon>
        <taxon>Pezizomycotina</taxon>
        <taxon>Sordariomycetes</taxon>
        <taxon>Hypocreomycetidae</taxon>
        <taxon>Hypocreales</taxon>
        <taxon>Nectriaceae</taxon>
        <taxon>Fusarium</taxon>
        <taxon>Fusarium solani species complex</taxon>
    </lineage>
</organism>
<accession>A0A3M2S010</accession>
<dbReference type="InterPro" id="IPR058940">
    <property type="entry name" value="mS26_fungi"/>
</dbReference>